<organism evidence="1 2">
    <name type="scientific">Vaccinium darrowii</name>
    <dbReference type="NCBI Taxonomy" id="229202"/>
    <lineage>
        <taxon>Eukaryota</taxon>
        <taxon>Viridiplantae</taxon>
        <taxon>Streptophyta</taxon>
        <taxon>Embryophyta</taxon>
        <taxon>Tracheophyta</taxon>
        <taxon>Spermatophyta</taxon>
        <taxon>Magnoliopsida</taxon>
        <taxon>eudicotyledons</taxon>
        <taxon>Gunneridae</taxon>
        <taxon>Pentapetalae</taxon>
        <taxon>asterids</taxon>
        <taxon>Ericales</taxon>
        <taxon>Ericaceae</taxon>
        <taxon>Vaccinioideae</taxon>
        <taxon>Vaccinieae</taxon>
        <taxon>Vaccinium</taxon>
    </lineage>
</organism>
<reference evidence="1 2" key="1">
    <citation type="journal article" date="2021" name="Hortic Res">
        <title>High-quality reference genome and annotation aids understanding of berry development for evergreen blueberry (Vaccinium darrowii).</title>
        <authorList>
            <person name="Yu J."/>
            <person name="Hulse-Kemp A.M."/>
            <person name="Babiker E."/>
            <person name="Staton M."/>
        </authorList>
    </citation>
    <scope>NUCLEOTIDE SEQUENCE [LARGE SCALE GENOMIC DNA]</scope>
    <source>
        <strain evidence="2">cv. NJ 8807/NJ 8810</strain>
        <tissue evidence="1">Young leaf</tissue>
    </source>
</reference>
<evidence type="ECO:0000313" key="2">
    <source>
        <dbReference type="Proteomes" id="UP000828048"/>
    </source>
</evidence>
<accession>A0ACB7ZIJ5</accession>
<proteinExistence type="predicted"/>
<dbReference type="Proteomes" id="UP000828048">
    <property type="component" value="Chromosome 9"/>
</dbReference>
<gene>
    <name evidence="1" type="ORF">Vadar_009656</name>
</gene>
<evidence type="ECO:0000313" key="1">
    <source>
        <dbReference type="EMBL" id="KAH7865672.1"/>
    </source>
</evidence>
<sequence length="962" mass="107002">MQRYFSYLLVLPLLFIVSFLCVVPIISGQTEAVDVGVILDADNIVGKVSQTCISMALEDFYTLHQNQSTTRIVLHTRDSKGDDVEAASAAIDLLKNVQVQAILGPQRSSQAEFVIYIGNKTQIPIISQAMSPSLSPVDNPYFIRAAQSGSSQVESLTSIIKAFGWREVVLIYEDTDYGRGIMPNLTDSFQQISTRVRHRSVLSLSASDDRILQELYKLMTMQTRVFVLHMLPPLASRFFTKVKQVEMMNKGYAWIITDGLTALLDSMDSADINTMQGVIGVKPYVPKSSQLENFKVRWRKRFQQENPDMDRIELNVFGLWAYDSVTALAMAVGRSGIGESKFKKPVAMENLTDLAAIGTSEMGPRLLQSIQNIKFKGLSGDFHLVNGQLQPLAFQIVNVLGSGDIRQIGFWTREYGISKNLSLASNKNYTTRKEDLGAIKWPGESNIVPKGWEMPTSEKKLRVGVPVKGGFHEFISVERDPQTNAVIATGFCIDVFKEVIELLPYAVPYEFLPFETLDGESAGSYDDLVYQTFFGNYDAVVGDIAIISNRSRFVDFTFPYTESGVAMVVPFENDDRKNAWIFMKPLEMDLWLTTGFFFILTGFVVWFVEHRVNKEFRGPPGKQIGLIFWFSFSTLVYAHREKLISNLSRFVVSVWVFVVLVLTSSYTASLTSMLTVEKLKPSVTDIRDLIENKEHVGYQEGCFVEGLLKNNGFDPTNIKGYSTFEEFDEALSNGSKNGGVAAIIDELPYIRLFLSNPKYCAKYTMVVPINKTAGFGFVSAGFGFAFPKGSPLVPDFSRAILSVTEEDIVSGIEGKWLGEGATCAEQDGARVTSDSLTLDSFKGLFLATAVASLSAIILFLSLFLYDNRNILASNDLSIRQKAFAMAKTFDEEKENSSDTSKRKNPTRESIAVPAAAAADRPQSPAISESQLVEWIFSHDGGFPTTESNTPIHENIEIVESTE</sequence>
<protein>
    <submittedName>
        <fullName evidence="1">Uncharacterized protein</fullName>
    </submittedName>
</protein>
<keyword evidence="2" id="KW-1185">Reference proteome</keyword>
<name>A0ACB7ZIJ5_9ERIC</name>
<comment type="caution">
    <text evidence="1">The sequence shown here is derived from an EMBL/GenBank/DDBJ whole genome shotgun (WGS) entry which is preliminary data.</text>
</comment>
<dbReference type="EMBL" id="CM037159">
    <property type="protein sequence ID" value="KAH7865672.1"/>
    <property type="molecule type" value="Genomic_DNA"/>
</dbReference>